<dbReference type="PRINTS" id="PR00081">
    <property type="entry name" value="GDHRDH"/>
</dbReference>
<dbReference type="EMBL" id="CP060789">
    <property type="protein sequence ID" value="QNP55970.1"/>
    <property type="molecule type" value="Genomic_DNA"/>
</dbReference>
<protein>
    <submittedName>
        <fullName evidence="4">SDR family oxidoreductase</fullName>
    </submittedName>
</protein>
<comment type="similarity">
    <text evidence="1 3">Belongs to the short-chain dehydrogenases/reductases (SDR) family.</text>
</comment>
<dbReference type="KEGG" id="tdf:H9L22_18155"/>
<dbReference type="RefSeq" id="WP_187721090.1">
    <property type="nucleotide sequence ID" value="NZ_BAABBL010000024.1"/>
</dbReference>
<keyword evidence="2" id="KW-0560">Oxidoreductase</keyword>
<dbReference type="PANTHER" id="PTHR43899">
    <property type="entry name" value="RH59310P"/>
    <property type="match status" value="1"/>
</dbReference>
<reference evidence="4 5" key="1">
    <citation type="submission" date="2020-08" db="EMBL/GenBank/DDBJ databases">
        <title>Genome sequence of Tessaracoccus defluvii JCM 17540T.</title>
        <authorList>
            <person name="Hyun D.-W."/>
            <person name="Bae J.-W."/>
        </authorList>
    </citation>
    <scope>NUCLEOTIDE SEQUENCE [LARGE SCALE GENOMIC DNA]</scope>
    <source>
        <strain evidence="4 5">JCM 17540</strain>
    </source>
</reference>
<dbReference type="PIRSF" id="PIRSF000126">
    <property type="entry name" value="11-beta-HSD1"/>
    <property type="match status" value="1"/>
</dbReference>
<dbReference type="InterPro" id="IPR036291">
    <property type="entry name" value="NAD(P)-bd_dom_sf"/>
</dbReference>
<dbReference type="GO" id="GO:0016491">
    <property type="term" value="F:oxidoreductase activity"/>
    <property type="evidence" value="ECO:0007669"/>
    <property type="project" value="UniProtKB-KW"/>
</dbReference>
<evidence type="ECO:0000313" key="5">
    <source>
        <dbReference type="Proteomes" id="UP000516117"/>
    </source>
</evidence>
<evidence type="ECO:0000256" key="2">
    <source>
        <dbReference type="ARBA" id="ARBA00023002"/>
    </source>
</evidence>
<evidence type="ECO:0000313" key="4">
    <source>
        <dbReference type="EMBL" id="QNP55970.1"/>
    </source>
</evidence>
<dbReference type="Gene3D" id="3.40.50.720">
    <property type="entry name" value="NAD(P)-binding Rossmann-like Domain"/>
    <property type="match status" value="1"/>
</dbReference>
<accession>A0A7H0H604</accession>
<evidence type="ECO:0000256" key="3">
    <source>
        <dbReference type="RuleBase" id="RU000363"/>
    </source>
</evidence>
<dbReference type="PRINTS" id="PR00080">
    <property type="entry name" value="SDRFAMILY"/>
</dbReference>
<gene>
    <name evidence="4" type="ORF">H9L22_18155</name>
</gene>
<proteinExistence type="inferred from homology"/>
<dbReference type="Proteomes" id="UP000516117">
    <property type="component" value="Chromosome"/>
</dbReference>
<dbReference type="InterPro" id="IPR051019">
    <property type="entry name" value="VLCFA-Steroid_DH"/>
</dbReference>
<dbReference type="InterPro" id="IPR002347">
    <property type="entry name" value="SDR_fam"/>
</dbReference>
<dbReference type="SUPFAM" id="SSF51735">
    <property type="entry name" value="NAD(P)-binding Rossmann-fold domains"/>
    <property type="match status" value="1"/>
</dbReference>
<dbReference type="AlphaFoldDB" id="A0A7H0H604"/>
<evidence type="ECO:0000256" key="1">
    <source>
        <dbReference type="ARBA" id="ARBA00006484"/>
    </source>
</evidence>
<organism evidence="4 5">
    <name type="scientific">Tessaracoccus defluvii</name>
    <dbReference type="NCBI Taxonomy" id="1285901"/>
    <lineage>
        <taxon>Bacteria</taxon>
        <taxon>Bacillati</taxon>
        <taxon>Actinomycetota</taxon>
        <taxon>Actinomycetes</taxon>
        <taxon>Propionibacteriales</taxon>
        <taxon>Propionibacteriaceae</taxon>
        <taxon>Tessaracoccus</taxon>
    </lineage>
</organism>
<keyword evidence="5" id="KW-1185">Reference proteome</keyword>
<dbReference type="PANTHER" id="PTHR43899:SF13">
    <property type="entry name" value="RH59310P"/>
    <property type="match status" value="1"/>
</dbReference>
<sequence>MQNSWAVVTGASSGLGVTFAEKVASEGVNVVLAARTAGPMEELAARLQEQHGVETLVMPVDLSDREARGALIERLHGMDISYLINNAGFATIGDFAEADPTRMLQEKELNMVALTQLARAVTPGMISRGRGAIINVASTAAFQPIPTMAVYAATKAYVLRLTIALWEELFHTGVRAIAICPGPTDTPFFAEAGDDTKMAKRRTPAQVVETTFAGLGRHQPYVVDGAANALMAFATRLAPVKLQAALARWVATR</sequence>
<name>A0A7H0H604_9ACTN</name>
<dbReference type="Pfam" id="PF00106">
    <property type="entry name" value="adh_short"/>
    <property type="match status" value="1"/>
</dbReference>